<evidence type="ECO:0000256" key="1">
    <source>
        <dbReference type="SAM" id="MobiDB-lite"/>
    </source>
</evidence>
<proteinExistence type="predicted"/>
<feature type="compositionally biased region" description="Acidic residues" evidence="1">
    <location>
        <begin position="54"/>
        <end position="67"/>
    </location>
</feature>
<sequence>MSVDKVRKTAIVRKHVRESRRSTKRTASTTTSALKRLIRPDERPSVRDYRFEQPTEESDDESDDDASDAAFEFWREVLRDLTDDDDDQATPDRVVRTGNAGHEGRIPQGDSGGVRGGVQDANDARHNVDPEDQVRDEHGYDTLQGSIGENGGQDGEVEDAEREKRKQFEKKVRKIARFAKEEIPPANQEPFPANSHLVTSFPQEKIIPDGLRGLKVTLAELSTQANESSTESVPGRFLVRTRGQATFLRHPVIYQSHMIVDVVSVDANVANPGLQGAVGRSNIGDFDMIEMFDSTTDNDPRSHEPWIGDYARVGTVSEQLLNSQIA</sequence>
<evidence type="ECO:0000313" key="3">
    <source>
        <dbReference type="Proteomes" id="UP000440367"/>
    </source>
</evidence>
<feature type="compositionally biased region" description="Basic and acidic residues" evidence="1">
    <location>
        <begin position="38"/>
        <end position="53"/>
    </location>
</feature>
<dbReference type="EMBL" id="QXGD01003221">
    <property type="protein sequence ID" value="KAE9179539.1"/>
    <property type="molecule type" value="Genomic_DNA"/>
</dbReference>
<dbReference type="AlphaFoldDB" id="A0A6A3W689"/>
<dbReference type="Proteomes" id="UP000440367">
    <property type="component" value="Unassembled WGS sequence"/>
</dbReference>
<gene>
    <name evidence="2" type="ORF">PF002_g27792</name>
</gene>
<accession>A0A6A3W689</accession>
<feature type="region of interest" description="Disordered" evidence="1">
    <location>
        <begin position="1"/>
        <end position="162"/>
    </location>
</feature>
<evidence type="ECO:0000313" key="2">
    <source>
        <dbReference type="EMBL" id="KAE9179539.1"/>
    </source>
</evidence>
<reference evidence="2 3" key="1">
    <citation type="submission" date="2018-08" db="EMBL/GenBank/DDBJ databases">
        <title>Genomic investigation of the strawberry pathogen Phytophthora fragariae indicates pathogenicity is determined by transcriptional variation in three key races.</title>
        <authorList>
            <person name="Adams T.M."/>
            <person name="Armitage A.D."/>
            <person name="Sobczyk M.K."/>
            <person name="Bates H.J."/>
            <person name="Dunwell J.M."/>
            <person name="Nellist C.F."/>
            <person name="Harrison R.J."/>
        </authorList>
    </citation>
    <scope>NUCLEOTIDE SEQUENCE [LARGE SCALE GENOMIC DNA]</scope>
    <source>
        <strain evidence="2 3">BC-1</strain>
    </source>
</reference>
<feature type="compositionally biased region" description="Low complexity" evidence="1">
    <location>
        <begin position="25"/>
        <end position="35"/>
    </location>
</feature>
<comment type="caution">
    <text evidence="2">The sequence shown here is derived from an EMBL/GenBank/DDBJ whole genome shotgun (WGS) entry which is preliminary data.</text>
</comment>
<name>A0A6A3W689_9STRA</name>
<organism evidence="2 3">
    <name type="scientific">Phytophthora fragariae</name>
    <dbReference type="NCBI Taxonomy" id="53985"/>
    <lineage>
        <taxon>Eukaryota</taxon>
        <taxon>Sar</taxon>
        <taxon>Stramenopiles</taxon>
        <taxon>Oomycota</taxon>
        <taxon>Peronosporomycetes</taxon>
        <taxon>Peronosporales</taxon>
        <taxon>Peronosporaceae</taxon>
        <taxon>Phytophthora</taxon>
    </lineage>
</organism>
<feature type="compositionally biased region" description="Basic residues" evidence="1">
    <location>
        <begin position="8"/>
        <end position="24"/>
    </location>
</feature>
<protein>
    <submittedName>
        <fullName evidence="2">Uncharacterized protein</fullName>
    </submittedName>
</protein>
<feature type="compositionally biased region" description="Basic and acidic residues" evidence="1">
    <location>
        <begin position="122"/>
        <end position="140"/>
    </location>
</feature>